<comment type="subunit">
    <text evidence="2">Monomer.</text>
</comment>
<dbReference type="Proteomes" id="UP001190926">
    <property type="component" value="Unassembled WGS sequence"/>
</dbReference>
<sequence>MITAPGTKMVDTMELIDTIERLGVSYHFQDEIEHKLQLFFDLKTDYCNDDDDAYIRRSFIKSRDDTYDAYGTIEELDIFTEAIERWNVEETKRFPEYMKPLYKALLELYKQFEQELEKEGRSYVAYYAIESVRV</sequence>
<evidence type="ECO:0000256" key="9">
    <source>
        <dbReference type="ARBA" id="ARBA00033744"/>
    </source>
</evidence>
<evidence type="ECO:0000256" key="2">
    <source>
        <dbReference type="ARBA" id="ARBA00011245"/>
    </source>
</evidence>
<dbReference type="SUPFAM" id="SSF48239">
    <property type="entry name" value="Terpenoid cyclases/Protein prenyltransferases"/>
    <property type="match status" value="1"/>
</dbReference>
<proteinExistence type="inferred from homology"/>
<dbReference type="SUPFAM" id="SSF48576">
    <property type="entry name" value="Terpenoid synthases"/>
    <property type="match status" value="1"/>
</dbReference>
<evidence type="ECO:0000256" key="3">
    <source>
        <dbReference type="ARBA" id="ARBA00022528"/>
    </source>
</evidence>
<reference evidence="11 12" key="1">
    <citation type="journal article" date="2021" name="Nat. Commun.">
        <title>Incipient diploidization of the medicinal plant Perilla within 10,000 years.</title>
        <authorList>
            <person name="Zhang Y."/>
            <person name="Shen Q."/>
            <person name="Leng L."/>
            <person name="Zhang D."/>
            <person name="Chen S."/>
            <person name="Shi Y."/>
            <person name="Ning Z."/>
            <person name="Chen S."/>
        </authorList>
    </citation>
    <scope>NUCLEOTIDE SEQUENCE [LARGE SCALE GENOMIC DNA]</scope>
    <source>
        <strain evidence="12">cv. PC099</strain>
    </source>
</reference>
<evidence type="ECO:0000256" key="4">
    <source>
        <dbReference type="ARBA" id="ARBA00022640"/>
    </source>
</evidence>
<dbReference type="EMBL" id="SDAM02000368">
    <property type="protein sequence ID" value="KAH6824296.1"/>
    <property type="molecule type" value="Genomic_DNA"/>
</dbReference>
<evidence type="ECO:0000256" key="6">
    <source>
        <dbReference type="ARBA" id="ARBA00022842"/>
    </source>
</evidence>
<dbReference type="AlphaFoldDB" id="A0AAD4IZH7"/>
<feature type="domain" description="Terpene synthase metal-binding" evidence="10">
    <location>
        <begin position="60"/>
        <end position="131"/>
    </location>
</feature>
<dbReference type="GO" id="GO:0016099">
    <property type="term" value="P:monoterpenoid biosynthetic process"/>
    <property type="evidence" value="ECO:0007669"/>
    <property type="project" value="UniProtKB-ARBA"/>
</dbReference>
<dbReference type="InterPro" id="IPR008949">
    <property type="entry name" value="Isoprenoid_synthase_dom_sf"/>
</dbReference>
<keyword evidence="5" id="KW-0479">Metal-binding</keyword>
<dbReference type="PANTHER" id="PTHR31225">
    <property type="entry name" value="OS04G0344100 PROTEIN-RELATED"/>
    <property type="match status" value="1"/>
</dbReference>
<protein>
    <recommendedName>
        <fullName evidence="10">Terpene synthase metal-binding domain-containing protein</fullName>
    </recommendedName>
</protein>
<dbReference type="GO" id="GO:0000287">
    <property type="term" value="F:magnesium ion binding"/>
    <property type="evidence" value="ECO:0007669"/>
    <property type="project" value="InterPro"/>
</dbReference>
<evidence type="ECO:0000313" key="12">
    <source>
        <dbReference type="Proteomes" id="UP001190926"/>
    </source>
</evidence>
<keyword evidence="6" id="KW-0460">Magnesium</keyword>
<keyword evidence="4" id="KW-0934">Plastid</keyword>
<gene>
    <name evidence="11" type="ORF">C2S53_011793</name>
</gene>
<comment type="similarity">
    <text evidence="9">Belongs to the terpene synthase family. Tpsb subfamily.</text>
</comment>
<dbReference type="GO" id="GO:0010333">
    <property type="term" value="F:terpene synthase activity"/>
    <property type="evidence" value="ECO:0007669"/>
    <property type="project" value="InterPro"/>
</dbReference>
<dbReference type="Pfam" id="PF03936">
    <property type="entry name" value="Terpene_synth_C"/>
    <property type="match status" value="1"/>
</dbReference>
<evidence type="ECO:0000256" key="8">
    <source>
        <dbReference type="ARBA" id="ARBA00023239"/>
    </source>
</evidence>
<comment type="caution">
    <text evidence="11">The sequence shown here is derived from an EMBL/GenBank/DDBJ whole genome shotgun (WGS) entry which is preliminary data.</text>
</comment>
<keyword evidence="12" id="KW-1185">Reference proteome</keyword>
<dbReference type="PANTHER" id="PTHR31225:SF93">
    <property type="entry name" value="ALPHA-HUMULENE_(-)-(E)-BETA-CARYOPHYLLENE SYNTHASE"/>
    <property type="match status" value="1"/>
</dbReference>
<dbReference type="Gene3D" id="1.10.600.10">
    <property type="entry name" value="Farnesyl Diphosphate Synthase"/>
    <property type="match status" value="1"/>
</dbReference>
<dbReference type="InterPro" id="IPR050148">
    <property type="entry name" value="Terpene_synthase-like"/>
</dbReference>
<keyword evidence="3" id="KW-0150">Chloroplast</keyword>
<evidence type="ECO:0000259" key="10">
    <source>
        <dbReference type="Pfam" id="PF03936"/>
    </source>
</evidence>
<evidence type="ECO:0000256" key="5">
    <source>
        <dbReference type="ARBA" id="ARBA00022723"/>
    </source>
</evidence>
<accession>A0AAD4IZH7</accession>
<evidence type="ECO:0000256" key="1">
    <source>
        <dbReference type="ARBA" id="ARBA00004229"/>
    </source>
</evidence>
<dbReference type="InterPro" id="IPR008930">
    <property type="entry name" value="Terpenoid_cyclase/PrenylTrfase"/>
</dbReference>
<dbReference type="GO" id="GO:0009507">
    <property type="term" value="C:chloroplast"/>
    <property type="evidence" value="ECO:0007669"/>
    <property type="project" value="UniProtKB-SubCell"/>
</dbReference>
<comment type="subcellular location">
    <subcellularLocation>
        <location evidence="1">Plastid</location>
        <location evidence="1">Chloroplast</location>
    </subcellularLocation>
</comment>
<dbReference type="InterPro" id="IPR005630">
    <property type="entry name" value="Terpene_synthase_metal-bd"/>
</dbReference>
<evidence type="ECO:0000256" key="7">
    <source>
        <dbReference type="ARBA" id="ARBA00022946"/>
    </source>
</evidence>
<keyword evidence="8" id="KW-0456">Lyase</keyword>
<name>A0AAD4IZH7_PERFH</name>
<keyword evidence="7" id="KW-0809">Transit peptide</keyword>
<evidence type="ECO:0000313" key="11">
    <source>
        <dbReference type="EMBL" id="KAH6824296.1"/>
    </source>
</evidence>
<organism evidence="11 12">
    <name type="scientific">Perilla frutescens var. hirtella</name>
    <name type="common">Perilla citriodora</name>
    <name type="synonym">Perilla setoyensis</name>
    <dbReference type="NCBI Taxonomy" id="608512"/>
    <lineage>
        <taxon>Eukaryota</taxon>
        <taxon>Viridiplantae</taxon>
        <taxon>Streptophyta</taxon>
        <taxon>Embryophyta</taxon>
        <taxon>Tracheophyta</taxon>
        <taxon>Spermatophyta</taxon>
        <taxon>Magnoliopsida</taxon>
        <taxon>eudicotyledons</taxon>
        <taxon>Gunneridae</taxon>
        <taxon>Pentapetalae</taxon>
        <taxon>asterids</taxon>
        <taxon>lamiids</taxon>
        <taxon>Lamiales</taxon>
        <taxon>Lamiaceae</taxon>
        <taxon>Nepetoideae</taxon>
        <taxon>Elsholtzieae</taxon>
        <taxon>Perilla</taxon>
    </lineage>
</organism>